<evidence type="ECO:0000256" key="1">
    <source>
        <dbReference type="SAM" id="MobiDB-lite"/>
    </source>
</evidence>
<dbReference type="AlphaFoldDB" id="A0A427XQ78"/>
<feature type="compositionally biased region" description="Basic and acidic residues" evidence="1">
    <location>
        <begin position="164"/>
        <end position="177"/>
    </location>
</feature>
<evidence type="ECO:0000313" key="3">
    <source>
        <dbReference type="Proteomes" id="UP000279236"/>
    </source>
</evidence>
<sequence length="213" mass="22569">MSFLYSAVKAGIEAHRDFNNSGPPTPLMREMRQPKRSLIYGPAYDLVTYLETKTRGKRVTPFVDGAPISPAGSSSSDVDYGVQRSSSTTGAHRRAPALSEIIGQPIAPPVAQAPTESPTLFAPTAPPVMSDLPPVPQSQSRASTPIPLVVDTSGPSTSAFGNDVKEAPPAYHDHADDALLMGGGVHPNAPVNPRRPQQRKTLGLTNPDDDRGK</sequence>
<keyword evidence="3" id="KW-1185">Reference proteome</keyword>
<proteinExistence type="predicted"/>
<comment type="caution">
    <text evidence="2">The sequence shown here is derived from an EMBL/GenBank/DDBJ whole genome shotgun (WGS) entry which is preliminary data.</text>
</comment>
<feature type="region of interest" description="Disordered" evidence="1">
    <location>
        <begin position="164"/>
        <end position="213"/>
    </location>
</feature>
<dbReference type="Proteomes" id="UP000279236">
    <property type="component" value="Unassembled WGS sequence"/>
</dbReference>
<reference evidence="2 3" key="1">
    <citation type="submission" date="2018-11" db="EMBL/GenBank/DDBJ databases">
        <title>Genome sequence of Apiotrichum porosum DSM 27194.</title>
        <authorList>
            <person name="Aliyu H."/>
            <person name="Gorte O."/>
            <person name="Ochsenreither K."/>
        </authorList>
    </citation>
    <scope>NUCLEOTIDE SEQUENCE [LARGE SCALE GENOMIC DNA]</scope>
    <source>
        <strain evidence="2 3">DSM 27194</strain>
    </source>
</reference>
<name>A0A427XQ78_9TREE</name>
<protein>
    <submittedName>
        <fullName evidence="2">Uncharacterized protein</fullName>
    </submittedName>
</protein>
<gene>
    <name evidence="2" type="ORF">EHS24_008441</name>
</gene>
<feature type="region of interest" description="Disordered" evidence="1">
    <location>
        <begin position="67"/>
        <end position="94"/>
    </location>
</feature>
<dbReference type="GeneID" id="39592984"/>
<dbReference type="EMBL" id="RSCE01000007">
    <property type="protein sequence ID" value="RSH81009.1"/>
    <property type="molecule type" value="Genomic_DNA"/>
</dbReference>
<feature type="compositionally biased region" description="Low complexity" evidence="1">
    <location>
        <begin position="67"/>
        <end position="77"/>
    </location>
</feature>
<dbReference type="RefSeq" id="XP_028475728.1">
    <property type="nucleotide sequence ID" value="XM_028623754.1"/>
</dbReference>
<accession>A0A427XQ78</accession>
<organism evidence="2 3">
    <name type="scientific">Apiotrichum porosum</name>
    <dbReference type="NCBI Taxonomy" id="105984"/>
    <lineage>
        <taxon>Eukaryota</taxon>
        <taxon>Fungi</taxon>
        <taxon>Dikarya</taxon>
        <taxon>Basidiomycota</taxon>
        <taxon>Agaricomycotina</taxon>
        <taxon>Tremellomycetes</taxon>
        <taxon>Trichosporonales</taxon>
        <taxon>Trichosporonaceae</taxon>
        <taxon>Apiotrichum</taxon>
    </lineage>
</organism>
<evidence type="ECO:0000313" key="2">
    <source>
        <dbReference type="EMBL" id="RSH81009.1"/>
    </source>
</evidence>